<evidence type="ECO:0000313" key="3">
    <source>
        <dbReference type="Proteomes" id="UP000500961"/>
    </source>
</evidence>
<feature type="chain" id="PRO_5029717051" evidence="1">
    <location>
        <begin position="21"/>
        <end position="217"/>
    </location>
</feature>
<sequence length="217" mass="24580">MKFFLNRNCLICLVMFMVWGCTKNIEPVPNSANLSPSLSFPIGEGEFNLSKSLVTLGIPVVNLTENVPGWAKYADVYIQDTFTLNIDEVFDQSDNIELIMFKVNIWNEFPLAGEAQVWFVDDTYNKIDSLFTTERATVPAAEIYSNGTVVGTKFESYKSTWDKERVELLRSATNVIVRAGLKVTEEGVTEQNIQYFDDYALRVQLAARVDFSLNLNN</sequence>
<feature type="signal peptide" evidence="1">
    <location>
        <begin position="1"/>
        <end position="20"/>
    </location>
</feature>
<protein>
    <submittedName>
        <fullName evidence="2">Uncharacterized protein</fullName>
    </submittedName>
</protein>
<dbReference type="AlphaFoldDB" id="A0A7D4BEH2"/>
<evidence type="ECO:0000256" key="1">
    <source>
        <dbReference type="SAM" id="SignalP"/>
    </source>
</evidence>
<evidence type="ECO:0000313" key="2">
    <source>
        <dbReference type="EMBL" id="QKG80703.1"/>
    </source>
</evidence>
<dbReference type="RefSeq" id="WP_173075712.1">
    <property type="nucleotide sequence ID" value="NZ_CP041345.1"/>
</dbReference>
<accession>A0A7D4BEH2</accession>
<organism evidence="2 3">
    <name type="scientific">Tenuifilum thalassicum</name>
    <dbReference type="NCBI Taxonomy" id="2590900"/>
    <lineage>
        <taxon>Bacteria</taxon>
        <taxon>Pseudomonadati</taxon>
        <taxon>Bacteroidota</taxon>
        <taxon>Bacteroidia</taxon>
        <taxon>Bacteroidales</taxon>
        <taxon>Tenuifilaceae</taxon>
        <taxon>Tenuifilum</taxon>
    </lineage>
</organism>
<name>A0A7D4BEH2_9BACT</name>
<keyword evidence="1" id="KW-0732">Signal</keyword>
<dbReference type="EMBL" id="CP041345">
    <property type="protein sequence ID" value="QKG80703.1"/>
    <property type="molecule type" value="Genomic_DNA"/>
</dbReference>
<proteinExistence type="predicted"/>
<gene>
    <name evidence="2" type="ORF">FHG85_10645</name>
</gene>
<dbReference type="KEGG" id="ttz:FHG85_10645"/>
<dbReference type="Proteomes" id="UP000500961">
    <property type="component" value="Chromosome"/>
</dbReference>
<reference evidence="2 3" key="1">
    <citation type="submission" date="2019-07" db="EMBL/GenBank/DDBJ databases">
        <title>Thalassofilum flectens gen. nov., sp. nov., a novel moderate thermophilic anaerobe from a shallow sea hot spring in Kunashir Island (Russia), representing a new family in the order Bacteroidales, and proposal of Thalassofilacea fam. nov.</title>
        <authorList>
            <person name="Kochetkova T.V."/>
            <person name="Podosokorskaya O.A."/>
            <person name="Novikov A."/>
            <person name="Elcheninov A.G."/>
            <person name="Toshchakov S.V."/>
            <person name="Kublanov I.V."/>
        </authorList>
    </citation>
    <scope>NUCLEOTIDE SEQUENCE [LARGE SCALE GENOMIC DNA]</scope>
    <source>
        <strain evidence="2 3">38-H</strain>
    </source>
</reference>
<keyword evidence="3" id="KW-1185">Reference proteome</keyword>